<evidence type="ECO:0000313" key="3">
    <source>
        <dbReference type="Proteomes" id="UP000824247"/>
    </source>
</evidence>
<evidence type="ECO:0000313" key="2">
    <source>
        <dbReference type="EMBL" id="MBU3831065.1"/>
    </source>
</evidence>
<name>A0A9E2NWC5_9BACT</name>
<dbReference type="SUPFAM" id="SSF52317">
    <property type="entry name" value="Class I glutamine amidotransferase-like"/>
    <property type="match status" value="1"/>
</dbReference>
<proteinExistence type="predicted"/>
<dbReference type="AlphaFoldDB" id="A0A9E2NWC5"/>
<dbReference type="Gene3D" id="3.40.50.880">
    <property type="match status" value="1"/>
</dbReference>
<organism evidence="2 3">
    <name type="scientific">Candidatus Ureaplasma intestinipullorum</name>
    <dbReference type="NCBI Taxonomy" id="2838770"/>
    <lineage>
        <taxon>Bacteria</taxon>
        <taxon>Bacillati</taxon>
        <taxon>Mycoplasmatota</taxon>
        <taxon>Mycoplasmoidales</taxon>
        <taxon>Mycoplasmoidaceae</taxon>
        <taxon>Ureaplasma</taxon>
    </lineage>
</organism>
<comment type="caution">
    <text evidence="2">The sequence shown here is derived from an EMBL/GenBank/DDBJ whole genome shotgun (WGS) entry which is preliminary data.</text>
</comment>
<dbReference type="InterPro" id="IPR029062">
    <property type="entry name" value="Class_I_gatase-like"/>
</dbReference>
<protein>
    <submittedName>
        <fullName evidence="2">DJ-1/PfpI family protein</fullName>
    </submittedName>
</protein>
<sequence length="191" mass="21975">MKKIAILLSNEIKDADIFIPTSIWRKAKIIVDLISIEKKNSVILESGVKISCNYSFDEVNITQYHGLYIPGGNGLIRFQKENWPVKNSLGSDKLLKTLETFQKDPQKKIMLTFDSAKIFRHYNLVNGYRIAGYNENHELDEGILEEIVIHNNLISVKGYWQLPQFALEVINSILDEKSKENIEKILDSNSY</sequence>
<gene>
    <name evidence="2" type="ORF">H9897_02830</name>
</gene>
<dbReference type="InterPro" id="IPR002818">
    <property type="entry name" value="DJ-1/PfpI"/>
</dbReference>
<reference evidence="2" key="2">
    <citation type="submission" date="2021-04" db="EMBL/GenBank/DDBJ databases">
        <authorList>
            <person name="Gilroy R."/>
        </authorList>
    </citation>
    <scope>NUCLEOTIDE SEQUENCE</scope>
    <source>
        <strain evidence="2">A5-1222</strain>
    </source>
</reference>
<feature type="domain" description="DJ-1/PfpI" evidence="1">
    <location>
        <begin position="2"/>
        <end position="170"/>
    </location>
</feature>
<dbReference type="EMBL" id="JAHLFM010000043">
    <property type="protein sequence ID" value="MBU3831065.1"/>
    <property type="molecule type" value="Genomic_DNA"/>
</dbReference>
<evidence type="ECO:0000259" key="1">
    <source>
        <dbReference type="Pfam" id="PF01965"/>
    </source>
</evidence>
<dbReference type="Pfam" id="PF01965">
    <property type="entry name" value="DJ-1_PfpI"/>
    <property type="match status" value="1"/>
</dbReference>
<reference evidence="2" key="1">
    <citation type="journal article" date="2021" name="PeerJ">
        <title>Extensive microbial diversity within the chicken gut microbiome revealed by metagenomics and culture.</title>
        <authorList>
            <person name="Gilroy R."/>
            <person name="Ravi A."/>
            <person name="Getino M."/>
            <person name="Pursley I."/>
            <person name="Horton D.L."/>
            <person name="Alikhan N.F."/>
            <person name="Baker D."/>
            <person name="Gharbi K."/>
            <person name="Hall N."/>
            <person name="Watson M."/>
            <person name="Adriaenssens E.M."/>
            <person name="Foster-Nyarko E."/>
            <person name="Jarju S."/>
            <person name="Secka A."/>
            <person name="Antonio M."/>
            <person name="Oren A."/>
            <person name="Chaudhuri R.R."/>
            <person name="La Ragione R."/>
            <person name="Hildebrand F."/>
            <person name="Pallen M.J."/>
        </authorList>
    </citation>
    <scope>NUCLEOTIDE SEQUENCE</scope>
    <source>
        <strain evidence="2">A5-1222</strain>
    </source>
</reference>
<accession>A0A9E2NWC5</accession>
<dbReference type="Proteomes" id="UP000824247">
    <property type="component" value="Unassembled WGS sequence"/>
</dbReference>